<name>A0AAV7VV44_PLEWA</name>
<dbReference type="EMBL" id="JANPWB010000002">
    <property type="protein sequence ID" value="KAJ1205357.1"/>
    <property type="molecule type" value="Genomic_DNA"/>
</dbReference>
<organism evidence="2 3">
    <name type="scientific">Pleurodeles waltl</name>
    <name type="common">Iberian ribbed newt</name>
    <dbReference type="NCBI Taxonomy" id="8319"/>
    <lineage>
        <taxon>Eukaryota</taxon>
        <taxon>Metazoa</taxon>
        <taxon>Chordata</taxon>
        <taxon>Craniata</taxon>
        <taxon>Vertebrata</taxon>
        <taxon>Euteleostomi</taxon>
        <taxon>Amphibia</taxon>
        <taxon>Batrachia</taxon>
        <taxon>Caudata</taxon>
        <taxon>Salamandroidea</taxon>
        <taxon>Salamandridae</taxon>
        <taxon>Pleurodelinae</taxon>
        <taxon>Pleurodeles</taxon>
    </lineage>
</organism>
<feature type="compositionally biased region" description="Basic and acidic residues" evidence="1">
    <location>
        <begin position="1"/>
        <end position="23"/>
    </location>
</feature>
<accession>A0AAV7VV44</accession>
<dbReference type="Proteomes" id="UP001066276">
    <property type="component" value="Chromosome 1_2"/>
</dbReference>
<comment type="caution">
    <text evidence="2">The sequence shown here is derived from an EMBL/GenBank/DDBJ whole genome shotgun (WGS) entry which is preliminary data.</text>
</comment>
<feature type="region of interest" description="Disordered" evidence="1">
    <location>
        <begin position="1"/>
        <end position="24"/>
    </location>
</feature>
<protein>
    <submittedName>
        <fullName evidence="2">Uncharacterized protein</fullName>
    </submittedName>
</protein>
<dbReference type="AlphaFoldDB" id="A0AAV7VV44"/>
<reference evidence="2" key="1">
    <citation type="journal article" date="2022" name="bioRxiv">
        <title>Sequencing and chromosome-scale assembly of the giantPleurodeles waltlgenome.</title>
        <authorList>
            <person name="Brown T."/>
            <person name="Elewa A."/>
            <person name="Iarovenko S."/>
            <person name="Subramanian E."/>
            <person name="Araus A.J."/>
            <person name="Petzold A."/>
            <person name="Susuki M."/>
            <person name="Suzuki K.-i.T."/>
            <person name="Hayashi T."/>
            <person name="Toyoda A."/>
            <person name="Oliveira C."/>
            <person name="Osipova E."/>
            <person name="Leigh N.D."/>
            <person name="Simon A."/>
            <person name="Yun M.H."/>
        </authorList>
    </citation>
    <scope>NUCLEOTIDE SEQUENCE</scope>
    <source>
        <strain evidence="2">20211129_DDA</strain>
        <tissue evidence="2">Liver</tissue>
    </source>
</reference>
<keyword evidence="3" id="KW-1185">Reference proteome</keyword>
<evidence type="ECO:0000313" key="2">
    <source>
        <dbReference type="EMBL" id="KAJ1205357.1"/>
    </source>
</evidence>
<proteinExistence type="predicted"/>
<gene>
    <name evidence="2" type="ORF">NDU88_000792</name>
</gene>
<evidence type="ECO:0000256" key="1">
    <source>
        <dbReference type="SAM" id="MobiDB-lite"/>
    </source>
</evidence>
<sequence length="69" mass="7508">MLCTARSEESWTSRGGLEGRRSGDGLLGPLAASTEARRTCVSTVKSDFECPPALRMIRAIRDWGDVPLI</sequence>
<evidence type="ECO:0000313" key="3">
    <source>
        <dbReference type="Proteomes" id="UP001066276"/>
    </source>
</evidence>